<dbReference type="PROSITE" id="PS00267">
    <property type="entry name" value="TACHYKININ"/>
    <property type="match status" value="1"/>
</dbReference>
<comment type="similarity">
    <text evidence="1">Belongs to the tachykinin family.</text>
</comment>
<feature type="region of interest" description="Disordered" evidence="3">
    <location>
        <begin position="120"/>
        <end position="151"/>
    </location>
</feature>
<protein>
    <submittedName>
        <fullName evidence="6">Tachykinin-3 isoform X1</fullName>
    </submittedName>
</protein>
<feature type="signal peptide" evidence="4">
    <location>
        <begin position="1"/>
        <end position="20"/>
    </location>
</feature>
<dbReference type="GeneID" id="113991235"/>
<feature type="chain" id="PRO_5030157028" evidence="4">
    <location>
        <begin position="21"/>
        <end position="151"/>
    </location>
</feature>
<dbReference type="AlphaFoldDB" id="A0A6J2H6H5"/>
<dbReference type="InterPro" id="IPR013055">
    <property type="entry name" value="Tachy_Neuro_lke_CS"/>
</dbReference>
<evidence type="ECO:0000313" key="5">
    <source>
        <dbReference type="Proteomes" id="UP000504627"/>
    </source>
</evidence>
<organism evidence="5 6">
    <name type="scientific">Pipra filicauda</name>
    <name type="common">Wire-tailed manakin</name>
    <dbReference type="NCBI Taxonomy" id="649802"/>
    <lineage>
        <taxon>Eukaryota</taxon>
        <taxon>Metazoa</taxon>
        <taxon>Chordata</taxon>
        <taxon>Craniata</taxon>
        <taxon>Vertebrata</taxon>
        <taxon>Euteleostomi</taxon>
        <taxon>Archelosauria</taxon>
        <taxon>Archosauria</taxon>
        <taxon>Dinosauria</taxon>
        <taxon>Saurischia</taxon>
        <taxon>Theropoda</taxon>
        <taxon>Coelurosauria</taxon>
        <taxon>Aves</taxon>
        <taxon>Neognathae</taxon>
        <taxon>Neoaves</taxon>
        <taxon>Telluraves</taxon>
        <taxon>Australaves</taxon>
        <taxon>Passeriformes</taxon>
        <taxon>Pipridae</taxon>
        <taxon>Pipra</taxon>
    </lineage>
</organism>
<dbReference type="Proteomes" id="UP000504627">
    <property type="component" value="Unplaced"/>
</dbReference>
<evidence type="ECO:0000313" key="6">
    <source>
        <dbReference type="RefSeq" id="XP_027583165.2"/>
    </source>
</evidence>
<evidence type="ECO:0000256" key="1">
    <source>
        <dbReference type="ARBA" id="ARBA00007518"/>
    </source>
</evidence>
<feature type="region of interest" description="Disordered" evidence="3">
    <location>
        <begin position="66"/>
        <end position="103"/>
    </location>
</feature>
<sequence length="151" mass="15054">MRSRPVLAVLLVLALPLALARRPPAAAPQDPAPPAQGMLVPEPLRWSARGSPGAAAAAAALELLREQGAGPPAAQQKRKSHPVPVTVPGPPPGPGPLTAGLSAGDMHDFFVGLMGKRAAEPGRAAGRGEGGPAPRCSPGTPAPGQAPLRAL</sequence>
<accession>A0A6J2H6H5</accession>
<proteinExistence type="inferred from homology"/>
<feature type="region of interest" description="Disordered" evidence="3">
    <location>
        <begin position="22"/>
        <end position="52"/>
    </location>
</feature>
<keyword evidence="4" id="KW-0732">Signal</keyword>
<dbReference type="RefSeq" id="XP_027583165.2">
    <property type="nucleotide sequence ID" value="XM_027727364.2"/>
</dbReference>
<evidence type="ECO:0000256" key="3">
    <source>
        <dbReference type="SAM" id="MobiDB-lite"/>
    </source>
</evidence>
<evidence type="ECO:0000256" key="4">
    <source>
        <dbReference type="SAM" id="SignalP"/>
    </source>
</evidence>
<keyword evidence="2" id="KW-0027">Amidation</keyword>
<evidence type="ECO:0000256" key="2">
    <source>
        <dbReference type="ARBA" id="ARBA00022815"/>
    </source>
</evidence>
<gene>
    <name evidence="6" type="primary">TAC3</name>
</gene>
<name>A0A6J2H6H5_9PASS</name>
<feature type="compositionally biased region" description="Pro residues" evidence="3">
    <location>
        <begin position="85"/>
        <end position="95"/>
    </location>
</feature>
<reference evidence="6" key="1">
    <citation type="submission" date="2025-08" db="UniProtKB">
        <authorList>
            <consortium name="RefSeq"/>
        </authorList>
    </citation>
    <scope>IDENTIFICATION</scope>
    <source>
        <tissue evidence="6">Muscle</tissue>
    </source>
</reference>
<dbReference type="InParanoid" id="A0A6J2H6H5"/>
<dbReference type="CTD" id="6866"/>
<keyword evidence="5" id="KW-1185">Reference proteome</keyword>